<comment type="caution">
    <text evidence="10">The sequence shown here is derived from an EMBL/GenBank/DDBJ whole genome shotgun (WGS) entry which is preliminary data.</text>
</comment>
<dbReference type="InterPro" id="IPR044780">
    <property type="entry name" value="Heh2/Src1"/>
</dbReference>
<keyword evidence="4 7" id="KW-0472">Membrane</keyword>
<name>A0A9N9HTJ5_9GLOM</name>
<dbReference type="GO" id="GO:0005637">
    <property type="term" value="C:nuclear inner membrane"/>
    <property type="evidence" value="ECO:0007669"/>
    <property type="project" value="InterPro"/>
</dbReference>
<accession>A0A9N9HTJ5</accession>
<keyword evidence="2 7" id="KW-0812">Transmembrane</keyword>
<comment type="subcellular location">
    <subcellularLocation>
        <location evidence="1">Nucleus membrane</location>
    </subcellularLocation>
</comment>
<dbReference type="Proteomes" id="UP000789396">
    <property type="component" value="Unassembled WGS sequence"/>
</dbReference>
<evidence type="ECO:0000256" key="1">
    <source>
        <dbReference type="ARBA" id="ARBA00004126"/>
    </source>
</evidence>
<dbReference type="GO" id="GO:0071763">
    <property type="term" value="P:nuclear membrane organization"/>
    <property type="evidence" value="ECO:0007669"/>
    <property type="project" value="TreeGrafter"/>
</dbReference>
<feature type="region of interest" description="Disordered" evidence="6">
    <location>
        <begin position="73"/>
        <end position="117"/>
    </location>
</feature>
<keyword evidence="3 7" id="KW-1133">Transmembrane helix</keyword>
<dbReference type="EMBL" id="CAJVPZ010021144">
    <property type="protein sequence ID" value="CAG8704892.1"/>
    <property type="molecule type" value="Genomic_DNA"/>
</dbReference>
<dbReference type="CDD" id="cd12935">
    <property type="entry name" value="LEM_like"/>
    <property type="match status" value="1"/>
</dbReference>
<evidence type="ECO:0000256" key="6">
    <source>
        <dbReference type="SAM" id="MobiDB-lite"/>
    </source>
</evidence>
<keyword evidence="5" id="KW-0539">Nucleus</keyword>
<feature type="non-terminal residue" evidence="10">
    <location>
        <position position="1"/>
    </location>
</feature>
<feature type="transmembrane region" description="Helical" evidence="7">
    <location>
        <begin position="218"/>
        <end position="235"/>
    </location>
</feature>
<evidence type="ECO:0000259" key="8">
    <source>
        <dbReference type="Pfam" id="PF09402"/>
    </source>
</evidence>
<evidence type="ECO:0000256" key="4">
    <source>
        <dbReference type="ARBA" id="ARBA00023136"/>
    </source>
</evidence>
<proteinExistence type="predicted"/>
<dbReference type="PANTHER" id="PTHR47808:SF2">
    <property type="entry name" value="LEM DOMAIN-CONTAINING PROTEIN 2"/>
    <property type="match status" value="1"/>
</dbReference>
<evidence type="ECO:0000313" key="11">
    <source>
        <dbReference type="Proteomes" id="UP000789396"/>
    </source>
</evidence>
<dbReference type="PANTHER" id="PTHR47808">
    <property type="entry name" value="INNER NUCLEAR MEMBRANE PROTEIN HEH2-RELATED"/>
    <property type="match status" value="1"/>
</dbReference>
<dbReference type="Pfam" id="PF09402">
    <property type="entry name" value="MSC"/>
    <property type="match status" value="1"/>
</dbReference>
<feature type="domain" description="Man1/Src1-like C-terminal" evidence="8">
    <location>
        <begin position="259"/>
        <end position="367"/>
    </location>
</feature>
<gene>
    <name evidence="10" type="ORF">RFULGI_LOCUS10568</name>
</gene>
<evidence type="ECO:0000256" key="2">
    <source>
        <dbReference type="ARBA" id="ARBA00022692"/>
    </source>
</evidence>
<dbReference type="GO" id="GO:0003682">
    <property type="term" value="F:chromatin binding"/>
    <property type="evidence" value="ECO:0007669"/>
    <property type="project" value="InterPro"/>
</dbReference>
<reference evidence="10" key="1">
    <citation type="submission" date="2021-06" db="EMBL/GenBank/DDBJ databases">
        <authorList>
            <person name="Kallberg Y."/>
            <person name="Tangrot J."/>
            <person name="Rosling A."/>
        </authorList>
    </citation>
    <scope>NUCLEOTIDE SEQUENCE</scope>
    <source>
        <strain evidence="10">IN212</strain>
    </source>
</reference>
<dbReference type="InterPro" id="IPR025856">
    <property type="entry name" value="HeH/LEM_domain"/>
</dbReference>
<dbReference type="OrthoDB" id="2503928at2759"/>
<feature type="compositionally biased region" description="Basic and acidic residues" evidence="6">
    <location>
        <begin position="73"/>
        <end position="84"/>
    </location>
</feature>
<organism evidence="10 11">
    <name type="scientific">Racocetra fulgida</name>
    <dbReference type="NCBI Taxonomy" id="60492"/>
    <lineage>
        <taxon>Eukaryota</taxon>
        <taxon>Fungi</taxon>
        <taxon>Fungi incertae sedis</taxon>
        <taxon>Mucoromycota</taxon>
        <taxon>Glomeromycotina</taxon>
        <taxon>Glomeromycetes</taxon>
        <taxon>Diversisporales</taxon>
        <taxon>Gigasporaceae</taxon>
        <taxon>Racocetra</taxon>
    </lineage>
</organism>
<dbReference type="GO" id="GO:0005783">
    <property type="term" value="C:endoplasmic reticulum"/>
    <property type="evidence" value="ECO:0007669"/>
    <property type="project" value="TreeGrafter"/>
</dbReference>
<evidence type="ECO:0000256" key="5">
    <source>
        <dbReference type="ARBA" id="ARBA00023242"/>
    </source>
</evidence>
<dbReference type="GO" id="GO:0034399">
    <property type="term" value="C:nuclear periphery"/>
    <property type="evidence" value="ECO:0007669"/>
    <property type="project" value="TreeGrafter"/>
</dbReference>
<evidence type="ECO:0000259" key="9">
    <source>
        <dbReference type="Pfam" id="PF12949"/>
    </source>
</evidence>
<feature type="domain" description="HeH/LEM" evidence="9">
    <location>
        <begin position="15"/>
        <end position="49"/>
    </location>
</feature>
<evidence type="ECO:0000256" key="7">
    <source>
        <dbReference type="SAM" id="Phobius"/>
    </source>
</evidence>
<dbReference type="AlphaFoldDB" id="A0A9N9HTJ5"/>
<dbReference type="Pfam" id="PF12949">
    <property type="entry name" value="HeH"/>
    <property type="match status" value="1"/>
</dbReference>
<dbReference type="InterPro" id="IPR018996">
    <property type="entry name" value="Man1/Src1-like_C"/>
</dbReference>
<feature type="compositionally biased region" description="Basic residues" evidence="6">
    <location>
        <begin position="106"/>
        <end position="116"/>
    </location>
</feature>
<evidence type="ECO:0000256" key="3">
    <source>
        <dbReference type="ARBA" id="ARBA00022989"/>
    </source>
</evidence>
<keyword evidence="11" id="KW-1185">Reference proteome</keyword>
<sequence length="371" mass="42102">MDSYKDYYMDPGFLPQKVTMARLREILGERNVHYTGSEKKAELVELFNKHVKPLIPSLREKEQELENYRIKTEAELARSTERKPKPPRKSAVASSETPQTTPKPSRSSKRTSKGKVKVVVNEPEVVSEESTDVDSRTLKVRSIAPEVVPDLTPKTNDKGRLYPELSISKRVKEENSTSRREAVAYAFRNPNYMPTRQINRQPSPELIKSQTKPRGVKTALMLFFVILMIGAYAQIKMEIGFCDGPSNAVGGGSTESEKGKITSCDEGFVIKSSSIHWLKPFTSRCILDLDWEYKITKYTELLKKISAEETGKVECGNGDREGLLFQNIVTLLRQKKLPSQDTEENFKKLAQTAFKNLTDPKHIDVEIVDER</sequence>
<evidence type="ECO:0000313" key="10">
    <source>
        <dbReference type="EMBL" id="CAG8704892.1"/>
    </source>
</evidence>
<protein>
    <submittedName>
        <fullName evidence="10">15949_t:CDS:1</fullName>
    </submittedName>
</protein>